<keyword evidence="2" id="KW-1185">Reference proteome</keyword>
<evidence type="ECO:0000313" key="2">
    <source>
        <dbReference type="Proteomes" id="UP000324897"/>
    </source>
</evidence>
<organism evidence="1 2">
    <name type="scientific">Eragrostis curvula</name>
    <name type="common">weeping love grass</name>
    <dbReference type="NCBI Taxonomy" id="38414"/>
    <lineage>
        <taxon>Eukaryota</taxon>
        <taxon>Viridiplantae</taxon>
        <taxon>Streptophyta</taxon>
        <taxon>Embryophyta</taxon>
        <taxon>Tracheophyta</taxon>
        <taxon>Spermatophyta</taxon>
        <taxon>Magnoliopsida</taxon>
        <taxon>Liliopsida</taxon>
        <taxon>Poales</taxon>
        <taxon>Poaceae</taxon>
        <taxon>PACMAD clade</taxon>
        <taxon>Chloridoideae</taxon>
        <taxon>Eragrostideae</taxon>
        <taxon>Eragrostidinae</taxon>
        <taxon>Eragrostis</taxon>
    </lineage>
</organism>
<dbReference type="Gramene" id="TVU42962">
    <property type="protein sequence ID" value="TVU42962"/>
    <property type="gene ID" value="EJB05_09389"/>
</dbReference>
<name>A0A5J9W2L0_9POAL</name>
<accession>A0A5J9W2L0</accession>
<dbReference type="AlphaFoldDB" id="A0A5J9W2L0"/>
<evidence type="ECO:0000313" key="1">
    <source>
        <dbReference type="EMBL" id="TVU42962.1"/>
    </source>
</evidence>
<proteinExistence type="predicted"/>
<comment type="caution">
    <text evidence="1">The sequence shown here is derived from an EMBL/GenBank/DDBJ whole genome shotgun (WGS) entry which is preliminary data.</text>
</comment>
<dbReference type="EMBL" id="RWGY01000005">
    <property type="protein sequence ID" value="TVU42962.1"/>
    <property type="molecule type" value="Genomic_DNA"/>
</dbReference>
<sequence>MRKCTYIICAIAFTSHVHYDAPSAQVEETAESVVDEHWLGELQVTGKNGSFQDMPSKTRMIQF</sequence>
<reference evidence="1 2" key="1">
    <citation type="journal article" date="2019" name="Sci. Rep.">
        <title>A high-quality genome of Eragrostis curvula grass provides insights into Poaceae evolution and supports new strategies to enhance forage quality.</title>
        <authorList>
            <person name="Carballo J."/>
            <person name="Santos B.A.C.M."/>
            <person name="Zappacosta D."/>
            <person name="Garbus I."/>
            <person name="Selva J.P."/>
            <person name="Gallo C.A."/>
            <person name="Diaz A."/>
            <person name="Albertini E."/>
            <person name="Caccamo M."/>
            <person name="Echenique V."/>
        </authorList>
    </citation>
    <scope>NUCLEOTIDE SEQUENCE [LARGE SCALE GENOMIC DNA]</scope>
    <source>
        <strain evidence="2">cv. Victoria</strain>
        <tissue evidence="1">Leaf</tissue>
    </source>
</reference>
<protein>
    <submittedName>
        <fullName evidence="1">Uncharacterized protein</fullName>
    </submittedName>
</protein>
<gene>
    <name evidence="1" type="ORF">EJB05_09389</name>
</gene>
<dbReference type="Proteomes" id="UP000324897">
    <property type="component" value="Unassembled WGS sequence"/>
</dbReference>